<reference evidence="5 6" key="1">
    <citation type="journal article" date="2012" name="BMC Genomics">
        <title>Sequencing the genome of Marssonina brunnea reveals fungus-poplar co-evolution.</title>
        <authorList>
            <person name="Zhu S."/>
            <person name="Cao Y.-Z."/>
            <person name="Jiang C."/>
            <person name="Tan B.-Y."/>
            <person name="Wang Z."/>
            <person name="Feng S."/>
            <person name="Zhang L."/>
            <person name="Su X.-H."/>
            <person name="Brejova B."/>
            <person name="Vinar T."/>
            <person name="Xu M."/>
            <person name="Wang M.-X."/>
            <person name="Zhang S.-G."/>
            <person name="Huang M.-R."/>
            <person name="Wu R."/>
            <person name="Zhou Y."/>
        </authorList>
    </citation>
    <scope>NUCLEOTIDE SEQUENCE [LARGE SCALE GENOMIC DNA]</scope>
    <source>
        <strain evidence="5 6">MB_m1</strain>
    </source>
</reference>
<dbReference type="OrthoDB" id="10016252at2759"/>
<name>K1Y142_MARBU</name>
<dbReference type="GO" id="GO:0019622">
    <property type="term" value="P:3-(3-hydroxy)phenylpropionate catabolic process"/>
    <property type="evidence" value="ECO:0007669"/>
    <property type="project" value="TreeGrafter"/>
</dbReference>
<dbReference type="HOGENOM" id="CLU_026314_0_0_1"/>
<evidence type="ECO:0000256" key="2">
    <source>
        <dbReference type="ARBA" id="ARBA00022827"/>
    </source>
</evidence>
<dbReference type="PANTHER" id="PTHR43476:SF3">
    <property type="entry name" value="FAD-BINDING MONOOXYGENASE"/>
    <property type="match status" value="1"/>
</dbReference>
<dbReference type="InterPro" id="IPR050631">
    <property type="entry name" value="PheA/TfdB_FAD_monoxygenase"/>
</dbReference>
<dbReference type="InterPro" id="IPR036188">
    <property type="entry name" value="FAD/NAD-bd_sf"/>
</dbReference>
<organism evidence="5 6">
    <name type="scientific">Marssonina brunnea f. sp. multigermtubi (strain MB_m1)</name>
    <name type="common">Marssonina leaf spot fungus</name>
    <dbReference type="NCBI Taxonomy" id="1072389"/>
    <lineage>
        <taxon>Eukaryota</taxon>
        <taxon>Fungi</taxon>
        <taxon>Dikarya</taxon>
        <taxon>Ascomycota</taxon>
        <taxon>Pezizomycotina</taxon>
        <taxon>Leotiomycetes</taxon>
        <taxon>Helotiales</taxon>
        <taxon>Drepanopezizaceae</taxon>
        <taxon>Drepanopeziza</taxon>
    </lineage>
</organism>
<keyword evidence="2" id="KW-0274">FAD</keyword>
<proteinExistence type="predicted"/>
<keyword evidence="3" id="KW-0560">Oxidoreductase</keyword>
<accession>K1Y142</accession>
<dbReference type="EMBL" id="JH921432">
    <property type="protein sequence ID" value="EKD18864.1"/>
    <property type="molecule type" value="Genomic_DNA"/>
</dbReference>
<dbReference type="PANTHER" id="PTHR43476">
    <property type="entry name" value="3-(3-HYDROXY-PHENYL)PROPIONATE/3-HYDROXYCINNAMIC ACID HYDROXYLASE"/>
    <property type="match status" value="1"/>
</dbReference>
<keyword evidence="5" id="KW-0503">Monooxygenase</keyword>
<protein>
    <submittedName>
        <fullName evidence="5">Monooxygenase</fullName>
    </submittedName>
</protein>
<dbReference type="InterPro" id="IPR002938">
    <property type="entry name" value="FAD-bd"/>
</dbReference>
<dbReference type="Proteomes" id="UP000006753">
    <property type="component" value="Unassembled WGS sequence"/>
</dbReference>
<dbReference type="Gene3D" id="3.50.50.60">
    <property type="entry name" value="FAD/NAD(P)-binding domain"/>
    <property type="match status" value="2"/>
</dbReference>
<evidence type="ECO:0000313" key="6">
    <source>
        <dbReference type="Proteomes" id="UP000006753"/>
    </source>
</evidence>
<keyword evidence="1" id="KW-0285">Flavoprotein</keyword>
<feature type="domain" description="FAD-binding" evidence="4">
    <location>
        <begin position="12"/>
        <end position="397"/>
    </location>
</feature>
<dbReference type="eggNOG" id="ENOG502SK3T">
    <property type="taxonomic scope" value="Eukaryota"/>
</dbReference>
<sequence length="668" mass="75016">MEMSLPEELETTDVVIVGCGPTGALLTALLGRFGVRNIVLEREAGVTNDPRGITLDEDGLRLLQEVGLYDKIYSEMGSCMYRTPFMYVSRFLRVCKIHFMTSRNDLHERPFLKFDMDTSEGGTGHVGVIVHEQPVLEKHLRLAASRQPSSELRSCCTVFNIEEDAEWVYCSYRNASGEEKRVRAKFLVGADGKTGYTRKMYLEPRGVIMEQASAFGYNETWVALNLRITPPTPQSHPDLPFWQLGHTPEDLYDLYFPPNFRFICSDKRPVVCGRFGTGRERYWRLEFVVNSDEDAAEMATEKRTMEIVMPYLTHEASKYNCPDKDIPFPADCIEILRLRPFAFSARSCNKWAIGRVILAGDSAHVFPPFGGQGISSGFRDASSLAWRLALTTRERTENHEQILAGWYRERQQQLRVSLARTIRNGSLCTQGNTWSFLVTKLVLRLMQLLPWTNRALEKGPRSQGCVRYQPADGLSFLGDAYGGITLPQVYCAPTSAPPAATTAVIITAVAVQFSDDVIFAAHKRGLFQLLVLVQSLAEVDAARESLLDIDIDRLSNDYVRADEATFLVQQSEVLIPPLDAHPPQPRRDTTTTTTTAFRLATAEEFAACEALCRGRPKPRYYDMYRIGKDLGGMTFVVVRPDRFTYAACRSVGELGGICAGIRERLGIV</sequence>
<dbReference type="STRING" id="1072389.K1Y142"/>
<gene>
    <name evidence="5" type="ORF">MBM_03106</name>
</gene>
<dbReference type="SUPFAM" id="SSF51905">
    <property type="entry name" value="FAD/NAD(P)-binding domain"/>
    <property type="match status" value="1"/>
</dbReference>
<dbReference type="AlphaFoldDB" id="K1Y142"/>
<dbReference type="GO" id="GO:0008688">
    <property type="term" value="F:3-(3-hydroxyphenyl)propionate hydroxylase activity"/>
    <property type="evidence" value="ECO:0007669"/>
    <property type="project" value="TreeGrafter"/>
</dbReference>
<dbReference type="GO" id="GO:0071949">
    <property type="term" value="F:FAD binding"/>
    <property type="evidence" value="ECO:0007669"/>
    <property type="project" value="InterPro"/>
</dbReference>
<dbReference type="KEGG" id="mbe:MBM_03106"/>
<dbReference type="PRINTS" id="PR00420">
    <property type="entry name" value="RNGMNOXGNASE"/>
</dbReference>
<dbReference type="OMA" id="RLWRFEY"/>
<evidence type="ECO:0000256" key="3">
    <source>
        <dbReference type="ARBA" id="ARBA00023002"/>
    </source>
</evidence>
<evidence type="ECO:0000313" key="5">
    <source>
        <dbReference type="EMBL" id="EKD18864.1"/>
    </source>
</evidence>
<dbReference type="Pfam" id="PF01494">
    <property type="entry name" value="FAD_binding_3"/>
    <property type="match status" value="1"/>
</dbReference>
<keyword evidence="6" id="KW-1185">Reference proteome</keyword>
<evidence type="ECO:0000259" key="4">
    <source>
        <dbReference type="Pfam" id="PF01494"/>
    </source>
</evidence>
<evidence type="ECO:0000256" key="1">
    <source>
        <dbReference type="ARBA" id="ARBA00022630"/>
    </source>
</evidence>
<dbReference type="InParanoid" id="K1Y142"/>